<protein>
    <recommendedName>
        <fullName evidence="19">Serine/threonine-protein kinase SSN3</fullName>
        <ecNumber evidence="6">2.7.11.22</ecNumber>
        <ecNumber evidence="5">2.7.11.23</ecNumber>
    </recommendedName>
    <alternativeName>
        <fullName evidence="21">Cyclin-dependent kinase 8</fullName>
    </alternativeName>
    <alternativeName>
        <fullName evidence="20">Serine/threonine-protein kinase ssn3</fullName>
    </alternativeName>
</protein>
<keyword evidence="12" id="KW-0418">Kinase</keyword>
<evidence type="ECO:0000256" key="20">
    <source>
        <dbReference type="ARBA" id="ARBA00040708"/>
    </source>
</evidence>
<evidence type="ECO:0000256" key="23">
    <source>
        <dbReference type="ARBA" id="ARBA00048367"/>
    </source>
</evidence>
<evidence type="ECO:0000256" key="7">
    <source>
        <dbReference type="ARBA" id="ARBA00022491"/>
    </source>
</evidence>
<evidence type="ECO:0000256" key="21">
    <source>
        <dbReference type="ARBA" id="ARBA00041823"/>
    </source>
</evidence>
<feature type="region of interest" description="Disordered" evidence="25">
    <location>
        <begin position="1"/>
        <end position="26"/>
    </location>
</feature>
<dbReference type="GO" id="GO:0046872">
    <property type="term" value="F:metal ion binding"/>
    <property type="evidence" value="ECO:0007669"/>
    <property type="project" value="UniProtKB-KW"/>
</dbReference>
<dbReference type="Gene3D" id="3.30.200.20">
    <property type="entry name" value="Phosphorylase Kinase, domain 1"/>
    <property type="match status" value="1"/>
</dbReference>
<dbReference type="STRING" id="5539.A0A3E2HIT0"/>
<feature type="domain" description="Protein kinase" evidence="26">
    <location>
        <begin position="59"/>
        <end position="387"/>
    </location>
</feature>
<gene>
    <name evidence="27" type="ORF">B7463_g3016</name>
</gene>
<comment type="caution">
    <text evidence="27">The sequence shown here is derived from an EMBL/GenBank/DDBJ whole genome shotgun (WGS) entry which is preliminary data.</text>
</comment>
<evidence type="ECO:0000256" key="13">
    <source>
        <dbReference type="ARBA" id="ARBA00022840"/>
    </source>
</evidence>
<dbReference type="PROSITE" id="PS50011">
    <property type="entry name" value="PROTEIN_KINASE_DOM"/>
    <property type="match status" value="1"/>
</dbReference>
<evidence type="ECO:0000256" key="9">
    <source>
        <dbReference type="ARBA" id="ARBA00022679"/>
    </source>
</evidence>
<dbReference type="GO" id="GO:0008353">
    <property type="term" value="F:RNA polymerase II CTD heptapeptide repeat kinase activity"/>
    <property type="evidence" value="ECO:0007669"/>
    <property type="project" value="UniProtKB-EC"/>
</dbReference>
<dbReference type="GO" id="GO:0016592">
    <property type="term" value="C:mediator complex"/>
    <property type="evidence" value="ECO:0007669"/>
    <property type="project" value="TreeGrafter"/>
</dbReference>
<evidence type="ECO:0000256" key="25">
    <source>
        <dbReference type="SAM" id="MobiDB-lite"/>
    </source>
</evidence>
<evidence type="ECO:0000256" key="5">
    <source>
        <dbReference type="ARBA" id="ARBA00012409"/>
    </source>
</evidence>
<dbReference type="InterPro" id="IPR011009">
    <property type="entry name" value="Kinase-like_dom_sf"/>
</dbReference>
<keyword evidence="9" id="KW-0808">Transferase</keyword>
<keyword evidence="14" id="KW-0460">Magnesium</keyword>
<evidence type="ECO:0000256" key="4">
    <source>
        <dbReference type="ARBA" id="ARBA00011612"/>
    </source>
</evidence>
<feature type="non-terminal residue" evidence="27">
    <location>
        <position position="1"/>
    </location>
</feature>
<dbReference type="OrthoDB" id="6284126at2759"/>
<keyword evidence="16" id="KW-0010">Activator</keyword>
<evidence type="ECO:0000256" key="16">
    <source>
        <dbReference type="ARBA" id="ARBA00023159"/>
    </source>
</evidence>
<proteinExistence type="inferred from homology"/>
<dbReference type="FunFam" id="3.30.200.20:FF:000426">
    <property type="entry name" value="Serine/threonine-protein kinase ssn3"/>
    <property type="match status" value="1"/>
</dbReference>
<evidence type="ECO:0000256" key="18">
    <source>
        <dbReference type="ARBA" id="ARBA00023242"/>
    </source>
</evidence>
<keyword evidence="17" id="KW-0804">Transcription</keyword>
<keyword evidence="15" id="KW-0805">Transcription regulation</keyword>
<evidence type="ECO:0000256" key="10">
    <source>
        <dbReference type="ARBA" id="ARBA00022723"/>
    </source>
</evidence>
<keyword evidence="13" id="KW-0067">ATP-binding</keyword>
<dbReference type="EMBL" id="NCSJ02000037">
    <property type="protein sequence ID" value="RFU33336.1"/>
    <property type="molecule type" value="Genomic_DNA"/>
</dbReference>
<reference evidence="27 28" key="1">
    <citation type="submission" date="2018-05" db="EMBL/GenBank/DDBJ databases">
        <title>Draft genome sequence of Scytalidium lignicola DSM 105466, a ubiquitous saprotrophic fungus.</title>
        <authorList>
            <person name="Buettner E."/>
            <person name="Gebauer A.M."/>
            <person name="Hofrichter M."/>
            <person name="Liers C."/>
            <person name="Kellner H."/>
        </authorList>
    </citation>
    <scope>NUCLEOTIDE SEQUENCE [LARGE SCALE GENOMIC DNA]</scope>
    <source>
        <strain evidence="27 28">DSM 105466</strain>
    </source>
</reference>
<evidence type="ECO:0000313" key="27">
    <source>
        <dbReference type="EMBL" id="RFU33336.1"/>
    </source>
</evidence>
<dbReference type="Gene3D" id="1.10.510.10">
    <property type="entry name" value="Transferase(Phosphotransferase) domain 1"/>
    <property type="match status" value="1"/>
</dbReference>
<dbReference type="SUPFAM" id="SSF56112">
    <property type="entry name" value="Protein kinase-like (PK-like)"/>
    <property type="match status" value="1"/>
</dbReference>
<evidence type="ECO:0000256" key="22">
    <source>
        <dbReference type="ARBA" id="ARBA00047811"/>
    </source>
</evidence>
<comment type="catalytic activity">
    <reaction evidence="23">
        <text>L-seryl-[protein] + ATP = O-phospho-L-seryl-[protein] + ADP + H(+)</text>
        <dbReference type="Rhea" id="RHEA:17989"/>
        <dbReference type="Rhea" id="RHEA-COMP:9863"/>
        <dbReference type="Rhea" id="RHEA-COMP:11604"/>
        <dbReference type="ChEBI" id="CHEBI:15378"/>
        <dbReference type="ChEBI" id="CHEBI:29999"/>
        <dbReference type="ChEBI" id="CHEBI:30616"/>
        <dbReference type="ChEBI" id="CHEBI:83421"/>
        <dbReference type="ChEBI" id="CHEBI:456216"/>
        <dbReference type="EC" id="2.7.11.22"/>
    </reaction>
</comment>
<dbReference type="CDD" id="cd07842">
    <property type="entry name" value="STKc_CDK8_like"/>
    <property type="match status" value="1"/>
</dbReference>
<evidence type="ECO:0000256" key="11">
    <source>
        <dbReference type="ARBA" id="ARBA00022741"/>
    </source>
</evidence>
<keyword evidence="10" id="KW-0479">Metal-binding</keyword>
<dbReference type="EC" id="2.7.11.23" evidence="5"/>
<evidence type="ECO:0000256" key="2">
    <source>
        <dbReference type="ARBA" id="ARBA00004123"/>
    </source>
</evidence>
<evidence type="ECO:0000256" key="14">
    <source>
        <dbReference type="ARBA" id="ARBA00022842"/>
    </source>
</evidence>
<comment type="catalytic activity">
    <reaction evidence="22">
        <text>L-threonyl-[protein] + ATP = O-phospho-L-threonyl-[protein] + ADP + H(+)</text>
        <dbReference type="Rhea" id="RHEA:46608"/>
        <dbReference type="Rhea" id="RHEA-COMP:11060"/>
        <dbReference type="Rhea" id="RHEA-COMP:11605"/>
        <dbReference type="ChEBI" id="CHEBI:15378"/>
        <dbReference type="ChEBI" id="CHEBI:30013"/>
        <dbReference type="ChEBI" id="CHEBI:30616"/>
        <dbReference type="ChEBI" id="CHEBI:61977"/>
        <dbReference type="ChEBI" id="CHEBI:456216"/>
        <dbReference type="EC" id="2.7.11.22"/>
    </reaction>
</comment>
<keyword evidence="18" id="KW-0539">Nucleus</keyword>
<evidence type="ECO:0000256" key="6">
    <source>
        <dbReference type="ARBA" id="ARBA00012425"/>
    </source>
</evidence>
<evidence type="ECO:0000256" key="3">
    <source>
        <dbReference type="ARBA" id="ARBA00006485"/>
    </source>
</evidence>
<evidence type="ECO:0000256" key="17">
    <source>
        <dbReference type="ARBA" id="ARBA00023163"/>
    </source>
</evidence>
<feature type="compositionally biased region" description="Basic and acidic residues" evidence="25">
    <location>
        <begin position="404"/>
        <end position="417"/>
    </location>
</feature>
<comment type="subcellular location">
    <subcellularLocation>
        <location evidence="2">Nucleus</location>
    </subcellularLocation>
</comment>
<feature type="non-terminal residue" evidence="27">
    <location>
        <position position="444"/>
    </location>
</feature>
<dbReference type="SMART" id="SM00220">
    <property type="entry name" value="S_TKc"/>
    <property type="match status" value="1"/>
</dbReference>
<keyword evidence="28" id="KW-1185">Reference proteome</keyword>
<dbReference type="InterPro" id="IPR050108">
    <property type="entry name" value="CDK"/>
</dbReference>
<dbReference type="PANTHER" id="PTHR24056:SF495">
    <property type="entry name" value="CYCLIN-DEPENDENT KINASE 8-RELATED"/>
    <property type="match status" value="1"/>
</dbReference>
<organism evidence="27 28">
    <name type="scientific">Scytalidium lignicola</name>
    <name type="common">Hyphomycete</name>
    <dbReference type="NCBI Taxonomy" id="5539"/>
    <lineage>
        <taxon>Eukaryota</taxon>
        <taxon>Fungi</taxon>
        <taxon>Dikarya</taxon>
        <taxon>Ascomycota</taxon>
        <taxon>Pezizomycotina</taxon>
        <taxon>Leotiomycetes</taxon>
        <taxon>Leotiomycetes incertae sedis</taxon>
        <taxon>Scytalidium</taxon>
    </lineage>
</organism>
<dbReference type="PANTHER" id="PTHR24056">
    <property type="entry name" value="CELL DIVISION PROTEIN KINASE"/>
    <property type="match status" value="1"/>
</dbReference>
<comment type="subunit">
    <text evidence="4">Component of the SRB8-11 complex, a regulatory module of the Mediator complex.</text>
</comment>
<keyword evidence="7" id="KW-0678">Repressor</keyword>
<dbReference type="PROSITE" id="PS00108">
    <property type="entry name" value="PROTEIN_KINASE_ST"/>
    <property type="match status" value="1"/>
</dbReference>
<feature type="region of interest" description="Disordered" evidence="25">
    <location>
        <begin position="404"/>
        <end position="444"/>
    </location>
</feature>
<evidence type="ECO:0000256" key="24">
    <source>
        <dbReference type="ARBA" id="ARBA00049280"/>
    </source>
</evidence>
<keyword evidence="8" id="KW-0723">Serine/threonine-protein kinase</keyword>
<dbReference type="AlphaFoldDB" id="A0A3E2HIT0"/>
<dbReference type="GO" id="GO:0005524">
    <property type="term" value="F:ATP binding"/>
    <property type="evidence" value="ECO:0007669"/>
    <property type="project" value="UniProtKB-KW"/>
</dbReference>
<evidence type="ECO:0000256" key="15">
    <source>
        <dbReference type="ARBA" id="ARBA00023015"/>
    </source>
</evidence>
<comment type="similarity">
    <text evidence="3">Belongs to the protein kinase superfamily. CMGC Ser/Thr protein kinase family. CDC2/CDKX subfamily.</text>
</comment>
<evidence type="ECO:0000256" key="1">
    <source>
        <dbReference type="ARBA" id="ARBA00001946"/>
    </source>
</evidence>
<evidence type="ECO:0000259" key="26">
    <source>
        <dbReference type="PROSITE" id="PS50011"/>
    </source>
</evidence>
<dbReference type="GO" id="GO:0004693">
    <property type="term" value="F:cyclin-dependent protein serine/threonine kinase activity"/>
    <property type="evidence" value="ECO:0007669"/>
    <property type="project" value="UniProtKB-EC"/>
</dbReference>
<keyword evidence="11" id="KW-0547">Nucleotide-binding</keyword>
<evidence type="ECO:0000256" key="12">
    <source>
        <dbReference type="ARBA" id="ARBA00022777"/>
    </source>
</evidence>
<dbReference type="FunFam" id="1.10.510.10:FF:000408">
    <property type="entry name" value="Serine/threonine-protein kinase SSN3"/>
    <property type="match status" value="1"/>
</dbReference>
<evidence type="ECO:0000256" key="19">
    <source>
        <dbReference type="ARBA" id="ARBA00039418"/>
    </source>
</evidence>
<dbReference type="Pfam" id="PF00069">
    <property type="entry name" value="Pkinase"/>
    <property type="match status" value="1"/>
</dbReference>
<evidence type="ECO:0000256" key="8">
    <source>
        <dbReference type="ARBA" id="ARBA00022527"/>
    </source>
</evidence>
<sequence length="444" mass="49146">MSLASNPPSSGGGGGGGASAASARTQSLKRSVQAAFEDPADRGIGPAVYQSKVRVVDRYKVIGFISSGTYGRVYKALGRHGQTGEFAIKKFKPDKEGEQIQYTGISQSAVREMALCSELDHANVIRLKEIILEDKCIFMVFEYAEHDLLQIIHHHTQPTRHPIPAPTVKSIMFQLLNGCQYLHANWVLHRDLKPANIMVTSSGEVKIGDLGLARLFYKPLNSLFSGDKVVVTIWYRAPELLLGSRHYTPAIDMWAVGCIFAELLSLRPIFKGEEAKIDSKKTVPFQRNQMQKIVDIMGLPTKDKWPHLVSMPEYSQLSMLSASAHGKAGNSSLEKWYYSTINSHSTTSNPSSNASLGAEGYKLLAGLLEYDPEKRLTAEQALQHPFFSTGDKVSANCFEGMKMEYPPRRVSQDDNDIRTSSLPGTKRSGLPDDTLMRPAKRIKE</sequence>
<dbReference type="Proteomes" id="UP000258309">
    <property type="component" value="Unassembled WGS sequence"/>
</dbReference>
<dbReference type="InterPro" id="IPR000719">
    <property type="entry name" value="Prot_kinase_dom"/>
</dbReference>
<dbReference type="InterPro" id="IPR008271">
    <property type="entry name" value="Ser/Thr_kinase_AS"/>
</dbReference>
<evidence type="ECO:0000313" key="28">
    <source>
        <dbReference type="Proteomes" id="UP000258309"/>
    </source>
</evidence>
<dbReference type="OMA" id="YFKNGGP"/>
<accession>A0A3E2HIT0</accession>
<comment type="catalytic activity">
    <reaction evidence="24">
        <text>[DNA-directed RNA polymerase] + ATP = phospho-[DNA-directed RNA polymerase] + ADP + H(+)</text>
        <dbReference type="Rhea" id="RHEA:10216"/>
        <dbReference type="Rhea" id="RHEA-COMP:11321"/>
        <dbReference type="Rhea" id="RHEA-COMP:11322"/>
        <dbReference type="ChEBI" id="CHEBI:15378"/>
        <dbReference type="ChEBI" id="CHEBI:30616"/>
        <dbReference type="ChEBI" id="CHEBI:43176"/>
        <dbReference type="ChEBI" id="CHEBI:68546"/>
        <dbReference type="ChEBI" id="CHEBI:456216"/>
        <dbReference type="EC" id="2.7.11.23"/>
    </reaction>
</comment>
<name>A0A3E2HIT0_SCYLI</name>
<comment type="cofactor">
    <cofactor evidence="1">
        <name>Mg(2+)</name>
        <dbReference type="ChEBI" id="CHEBI:18420"/>
    </cofactor>
</comment>
<dbReference type="EC" id="2.7.11.22" evidence="6"/>